<keyword evidence="2" id="KW-0238">DNA-binding</keyword>
<comment type="caution">
    <text evidence="5">The sequence shown here is derived from an EMBL/GenBank/DDBJ whole genome shotgun (WGS) entry which is preliminary data.</text>
</comment>
<dbReference type="EMBL" id="VUJU01009166">
    <property type="protein sequence ID" value="KAF0721521.1"/>
    <property type="molecule type" value="Genomic_DNA"/>
</dbReference>
<dbReference type="InterPro" id="IPR006600">
    <property type="entry name" value="HTH_CenpB_DNA-bd_dom"/>
</dbReference>
<evidence type="ECO:0000256" key="3">
    <source>
        <dbReference type="ARBA" id="ARBA00023242"/>
    </source>
</evidence>
<evidence type="ECO:0000256" key="2">
    <source>
        <dbReference type="ARBA" id="ARBA00023125"/>
    </source>
</evidence>
<dbReference type="InterPro" id="IPR007889">
    <property type="entry name" value="HTH_Psq"/>
</dbReference>
<dbReference type="Pfam" id="PF03221">
    <property type="entry name" value="HTH_Tnp_Tc5"/>
    <property type="match status" value="1"/>
</dbReference>
<organism evidence="5 6">
    <name type="scientific">Aphis craccivora</name>
    <name type="common">Cowpea aphid</name>
    <dbReference type="NCBI Taxonomy" id="307492"/>
    <lineage>
        <taxon>Eukaryota</taxon>
        <taxon>Metazoa</taxon>
        <taxon>Ecdysozoa</taxon>
        <taxon>Arthropoda</taxon>
        <taxon>Hexapoda</taxon>
        <taxon>Insecta</taxon>
        <taxon>Pterygota</taxon>
        <taxon>Neoptera</taxon>
        <taxon>Paraneoptera</taxon>
        <taxon>Hemiptera</taxon>
        <taxon>Sternorrhyncha</taxon>
        <taxon>Aphidomorpha</taxon>
        <taxon>Aphidoidea</taxon>
        <taxon>Aphididae</taxon>
        <taxon>Aphidini</taxon>
        <taxon>Aphis</taxon>
        <taxon>Aphis</taxon>
    </lineage>
</organism>
<dbReference type="InterPro" id="IPR004875">
    <property type="entry name" value="DDE_SF_endonuclease_dom"/>
</dbReference>
<proteinExistence type="predicted"/>
<dbReference type="SUPFAM" id="SSF46689">
    <property type="entry name" value="Homeodomain-like"/>
    <property type="match status" value="1"/>
</dbReference>
<dbReference type="GO" id="GO:0003677">
    <property type="term" value="F:DNA binding"/>
    <property type="evidence" value="ECO:0007669"/>
    <property type="project" value="UniProtKB-KW"/>
</dbReference>
<feature type="domain" description="HTH CENPB-type" evidence="4">
    <location>
        <begin position="510"/>
        <end position="581"/>
    </location>
</feature>
<keyword evidence="6" id="KW-1185">Reference proteome</keyword>
<name>A0A6G0W3D5_APHCR</name>
<dbReference type="AlphaFoldDB" id="A0A6G0W3D5"/>
<comment type="subcellular location">
    <subcellularLocation>
        <location evidence="1">Nucleus</location>
    </subcellularLocation>
</comment>
<evidence type="ECO:0000313" key="6">
    <source>
        <dbReference type="Proteomes" id="UP000478052"/>
    </source>
</evidence>
<dbReference type="OrthoDB" id="6622162at2759"/>
<dbReference type="PANTHER" id="PTHR19303:SF73">
    <property type="entry name" value="PROTEIN PDC2"/>
    <property type="match status" value="1"/>
</dbReference>
<dbReference type="InterPro" id="IPR050863">
    <property type="entry name" value="CenT-Element_Derived"/>
</dbReference>
<dbReference type="InterPro" id="IPR009057">
    <property type="entry name" value="Homeodomain-like_sf"/>
</dbReference>
<dbReference type="PROSITE" id="PS51253">
    <property type="entry name" value="HTH_CENPB"/>
    <property type="match status" value="1"/>
</dbReference>
<dbReference type="Pfam" id="PF04218">
    <property type="entry name" value="CENP-B_N"/>
    <property type="match status" value="1"/>
</dbReference>
<dbReference type="Gene3D" id="1.10.10.60">
    <property type="entry name" value="Homeodomain-like"/>
    <property type="match status" value="2"/>
</dbReference>
<gene>
    <name evidence="5" type="ORF">FWK35_00032296</name>
</gene>
<dbReference type="InterPro" id="IPR007021">
    <property type="entry name" value="DUF659"/>
</dbReference>
<reference evidence="5 6" key="1">
    <citation type="submission" date="2019-08" db="EMBL/GenBank/DDBJ databases">
        <title>Whole genome of Aphis craccivora.</title>
        <authorList>
            <person name="Voronova N.V."/>
            <person name="Shulinski R.S."/>
            <person name="Bandarenka Y.V."/>
            <person name="Zhorov D.G."/>
            <person name="Warner D."/>
        </authorList>
    </citation>
    <scope>NUCLEOTIDE SEQUENCE [LARGE SCALE GENOMIC DNA]</scope>
    <source>
        <strain evidence="5">180601</strain>
        <tissue evidence="5">Whole Body</tissue>
    </source>
</reference>
<dbReference type="GO" id="GO:0005634">
    <property type="term" value="C:nucleus"/>
    <property type="evidence" value="ECO:0007669"/>
    <property type="project" value="UniProtKB-SubCell"/>
</dbReference>
<evidence type="ECO:0000259" key="4">
    <source>
        <dbReference type="PROSITE" id="PS51253"/>
    </source>
</evidence>
<dbReference type="Pfam" id="PF04937">
    <property type="entry name" value="DUF659"/>
    <property type="match status" value="1"/>
</dbReference>
<dbReference type="SMART" id="SM00674">
    <property type="entry name" value="CENPB"/>
    <property type="match status" value="1"/>
</dbReference>
<dbReference type="SUPFAM" id="SSF53098">
    <property type="entry name" value="Ribonuclease H-like"/>
    <property type="match status" value="1"/>
</dbReference>
<keyword evidence="3" id="KW-0539">Nucleus</keyword>
<protein>
    <submittedName>
        <fullName evidence="5">DUF659 domain-containing protein</fullName>
    </submittedName>
</protein>
<dbReference type="Proteomes" id="UP000478052">
    <property type="component" value="Unassembled WGS sequence"/>
</dbReference>
<dbReference type="PANTHER" id="PTHR19303">
    <property type="entry name" value="TRANSPOSON"/>
    <property type="match status" value="1"/>
</dbReference>
<evidence type="ECO:0000313" key="5">
    <source>
        <dbReference type="EMBL" id="KAF0721521.1"/>
    </source>
</evidence>
<evidence type="ECO:0000256" key="1">
    <source>
        <dbReference type="ARBA" id="ARBA00004123"/>
    </source>
</evidence>
<dbReference type="Pfam" id="PF03184">
    <property type="entry name" value="DDE_1"/>
    <property type="match status" value="1"/>
</dbReference>
<sequence>MPKDINLQKYLREYGDVFSTDGDILFCKVCSVKVNAEKKFTVTQHLKTNKHEMLAARRKVENLCKALMTANIPMHKISNTEFRKFLEKYTLHAVLSESTLRKTYINDCYDECMSEIRQYITGNKIWVSIDETTDVEGRYIANVVMETLLSDGPGKIFLLTTEVLEKANYSTITKLFDNAMFLLWPNGIRHNDVLLFLSDAAPYMKKAGDTIKVLYPKIIHVTCLAHGLHRVAEEVRVNYPKVDKLVSSVKQIFLKAPSRTVLFKTVNPGIPLPPEPILTRWGTWIEATSYYCKYFSKIRDVVRHLDPIIDAVSIKKAQNLVNQGSMEPNLIFIDSNYGFLPTKIKQLETQGVKLSETIKEITQTKKKIEEVFSEVGVAIQKKLRYVLEKNRVFETMMKISMILTGDSESMDGLPEELTGDDLKFYKYAPMTSTDVERSFSRYKNLLSNNRRSFEIENLKKILVVQCNNLTAVERGDKKTEVTKTFNIPLSTLSTILKDKNKIITASSSGGRKRNSKGEHPRLEECLVQWVRQCRGQNVPVSGLLLKEKAKSFAKELGIPFFSASDGCLTNFKKRNEWHRKLSTLLKNYEPRNVFNTDETALFFKCLPDKTFTFKEEKCHGGKHSKDRLTILLAVNMDGSEKLTPLLIGKAAKPRCFKGIRSFPITYRANKKAWMTTELFNEWLFSLNEDMKKQERKILLFLDNWTVHNNPPTLTNIELQFFPPNTTSKLQPLDQGIIKNFKTFYRQEVVKNVLECIESEQTPNISVLTAMIFVDKAWKKVAPSTILKCFKKSGFTIEIQETENDQLNIESIQWNSLPTQENVSITDYVNVDEDVAV</sequence>
<dbReference type="InterPro" id="IPR012337">
    <property type="entry name" value="RNaseH-like_sf"/>
</dbReference>
<accession>A0A6G0W3D5</accession>